<organism evidence="1 2">
    <name type="scientific">Arctium lappa</name>
    <name type="common">Greater burdock</name>
    <name type="synonym">Lappa major</name>
    <dbReference type="NCBI Taxonomy" id="4217"/>
    <lineage>
        <taxon>Eukaryota</taxon>
        <taxon>Viridiplantae</taxon>
        <taxon>Streptophyta</taxon>
        <taxon>Embryophyta</taxon>
        <taxon>Tracheophyta</taxon>
        <taxon>Spermatophyta</taxon>
        <taxon>Magnoliopsida</taxon>
        <taxon>eudicotyledons</taxon>
        <taxon>Gunneridae</taxon>
        <taxon>Pentapetalae</taxon>
        <taxon>asterids</taxon>
        <taxon>campanulids</taxon>
        <taxon>Asterales</taxon>
        <taxon>Asteraceae</taxon>
        <taxon>Carduoideae</taxon>
        <taxon>Cardueae</taxon>
        <taxon>Arctiinae</taxon>
        <taxon>Arctium</taxon>
    </lineage>
</organism>
<name>A0ACB9B2L2_ARCLA</name>
<dbReference type="Proteomes" id="UP001055879">
    <property type="component" value="Linkage Group LG07"/>
</dbReference>
<dbReference type="EMBL" id="CM042053">
    <property type="protein sequence ID" value="KAI3716006.1"/>
    <property type="molecule type" value="Genomic_DNA"/>
</dbReference>
<reference evidence="2" key="1">
    <citation type="journal article" date="2022" name="Mol. Ecol. Resour.">
        <title>The genomes of chicory, endive, great burdock and yacon provide insights into Asteraceae palaeo-polyploidization history and plant inulin production.</title>
        <authorList>
            <person name="Fan W."/>
            <person name="Wang S."/>
            <person name="Wang H."/>
            <person name="Wang A."/>
            <person name="Jiang F."/>
            <person name="Liu H."/>
            <person name="Zhao H."/>
            <person name="Xu D."/>
            <person name="Zhang Y."/>
        </authorList>
    </citation>
    <scope>NUCLEOTIDE SEQUENCE [LARGE SCALE GENOMIC DNA]</scope>
    <source>
        <strain evidence="2">cv. Niubang</strain>
    </source>
</reference>
<proteinExistence type="predicted"/>
<evidence type="ECO:0000313" key="1">
    <source>
        <dbReference type="EMBL" id="KAI3716006.1"/>
    </source>
</evidence>
<evidence type="ECO:0000313" key="2">
    <source>
        <dbReference type="Proteomes" id="UP001055879"/>
    </source>
</evidence>
<accession>A0ACB9B2L2</accession>
<sequence>MKASVAWYRTSGSMSPQVQGRNQQLPGSAPVRKDTDFREDKDRDESNILKRSNQGGYNLTLKGWPLTLIGFHGV</sequence>
<comment type="caution">
    <text evidence="1">The sequence shown here is derived from an EMBL/GenBank/DDBJ whole genome shotgun (WGS) entry which is preliminary data.</text>
</comment>
<reference evidence="1 2" key="2">
    <citation type="journal article" date="2022" name="Mol. Ecol. Resour.">
        <title>The genomes of chicory, endive, great burdock and yacon provide insights into Asteraceae paleo-polyploidization history and plant inulin production.</title>
        <authorList>
            <person name="Fan W."/>
            <person name="Wang S."/>
            <person name="Wang H."/>
            <person name="Wang A."/>
            <person name="Jiang F."/>
            <person name="Liu H."/>
            <person name="Zhao H."/>
            <person name="Xu D."/>
            <person name="Zhang Y."/>
        </authorList>
    </citation>
    <scope>NUCLEOTIDE SEQUENCE [LARGE SCALE GENOMIC DNA]</scope>
    <source>
        <strain evidence="2">cv. Niubang</strain>
    </source>
</reference>
<gene>
    <name evidence="1" type="ORF">L6452_23036</name>
</gene>
<keyword evidence="2" id="KW-1185">Reference proteome</keyword>
<protein>
    <submittedName>
        <fullName evidence="1">Uncharacterized protein</fullName>
    </submittedName>
</protein>